<dbReference type="AlphaFoldDB" id="A0A4Q7J3F7"/>
<feature type="compositionally biased region" description="Low complexity" evidence="1">
    <location>
        <begin position="315"/>
        <end position="326"/>
    </location>
</feature>
<accession>A0A4Q7J3F7</accession>
<reference evidence="2 3" key="1">
    <citation type="submission" date="2019-02" db="EMBL/GenBank/DDBJ databases">
        <title>Draft genome sequence of Amycolatopsis sp. 8-3EHSu isolated from roots of Suaeda maritima.</title>
        <authorList>
            <person name="Duangmal K."/>
            <person name="Chantavorakit T."/>
        </authorList>
    </citation>
    <scope>NUCLEOTIDE SEQUENCE [LARGE SCALE GENOMIC DNA]</scope>
    <source>
        <strain evidence="2 3">8-3EHSu</strain>
    </source>
</reference>
<dbReference type="RefSeq" id="WP_130477123.1">
    <property type="nucleotide sequence ID" value="NZ_SFCC01000010.1"/>
</dbReference>
<dbReference type="Proteomes" id="UP000292003">
    <property type="component" value="Unassembled WGS sequence"/>
</dbReference>
<feature type="region of interest" description="Disordered" evidence="1">
    <location>
        <begin position="249"/>
        <end position="412"/>
    </location>
</feature>
<keyword evidence="3" id="KW-1185">Reference proteome</keyword>
<feature type="region of interest" description="Disordered" evidence="1">
    <location>
        <begin position="429"/>
        <end position="483"/>
    </location>
</feature>
<organism evidence="2 3">
    <name type="scientific">Amycolatopsis suaedae</name>
    <dbReference type="NCBI Taxonomy" id="2510978"/>
    <lineage>
        <taxon>Bacteria</taxon>
        <taxon>Bacillati</taxon>
        <taxon>Actinomycetota</taxon>
        <taxon>Actinomycetes</taxon>
        <taxon>Pseudonocardiales</taxon>
        <taxon>Pseudonocardiaceae</taxon>
        <taxon>Amycolatopsis</taxon>
    </lineage>
</organism>
<dbReference type="Gene3D" id="1.20.1260.20">
    <property type="entry name" value="PPE superfamily"/>
    <property type="match status" value="1"/>
</dbReference>
<dbReference type="InterPro" id="IPR038332">
    <property type="entry name" value="PPE_sf"/>
</dbReference>
<feature type="compositionally biased region" description="Gly residues" evidence="1">
    <location>
        <begin position="380"/>
        <end position="399"/>
    </location>
</feature>
<dbReference type="EMBL" id="SFCC01000010">
    <property type="protein sequence ID" value="RZQ62031.1"/>
    <property type="molecule type" value="Genomic_DNA"/>
</dbReference>
<proteinExistence type="predicted"/>
<feature type="compositionally biased region" description="Gly residues" evidence="1">
    <location>
        <begin position="257"/>
        <end position="266"/>
    </location>
</feature>
<name>A0A4Q7J3F7_9PSEU</name>
<sequence length="483" mass="49143">MTKQLTQQEFERLSPSARDQYLQDVASSNTPQDAWLLGFMQDFVARQAASQQADQMGEKNVKDLSDAKGVQFIEGLKPSGENYPGHSHAQMTKYVNDNLDTQQIVGVSDAYHKLHLDFKDFADQLTEAVNKSKGAWEGNAGENARGYFANLAKWADTNGDNAKLASETMYQQSDAAGRAKNGMPEEVPFNWQSEIDKWKQNPFDFAGNIKETLETYKANKQAHADAAQVMTTYDNELYEAASKQPVFAEPPKFNAAGSGGDDGGFDGNQIDGKYRLPDENGGNGGTGSSGYGGGMPGGGGSMPGGGGNDGGGSTPSGPGSQTGSGTVPVGTAPAGYRPPAGMPTGGPPPSTSGMPMGAMPMGPMGGMAMSGPENYQSKIGRGGFGPGGGAGMPGGGGSASGAASGVAKPGGVGAAEAAAGRGMGAGGRGPGGMGAGMGGMGGAGRGGQGSEDEEHTRPAFLVEGDPDEIFGTDQRTAPPVIGE</sequence>
<protein>
    <recommendedName>
        <fullName evidence="4">PPE domain-containing protein</fullName>
    </recommendedName>
</protein>
<feature type="compositionally biased region" description="Gly residues" evidence="1">
    <location>
        <begin position="429"/>
        <end position="449"/>
    </location>
</feature>
<evidence type="ECO:0008006" key="4">
    <source>
        <dbReference type="Google" id="ProtNLM"/>
    </source>
</evidence>
<evidence type="ECO:0000256" key="1">
    <source>
        <dbReference type="SAM" id="MobiDB-lite"/>
    </source>
</evidence>
<gene>
    <name evidence="2" type="ORF">EWH70_20785</name>
</gene>
<evidence type="ECO:0000313" key="2">
    <source>
        <dbReference type="EMBL" id="RZQ62031.1"/>
    </source>
</evidence>
<evidence type="ECO:0000313" key="3">
    <source>
        <dbReference type="Proteomes" id="UP000292003"/>
    </source>
</evidence>
<feature type="compositionally biased region" description="Gly residues" evidence="1">
    <location>
        <begin position="281"/>
        <end position="314"/>
    </location>
</feature>
<comment type="caution">
    <text evidence="2">The sequence shown here is derived from an EMBL/GenBank/DDBJ whole genome shotgun (WGS) entry which is preliminary data.</text>
</comment>
<dbReference type="OrthoDB" id="3691371at2"/>
<feature type="compositionally biased region" description="Low complexity" evidence="1">
    <location>
        <begin position="351"/>
        <end position="372"/>
    </location>
</feature>